<keyword evidence="4 6" id="KW-0808">Transferase</keyword>
<gene>
    <name evidence="6 7" type="primary">rsmH</name>
    <name evidence="7" type="ORF">PDESU_00497</name>
</gene>
<evidence type="ECO:0000256" key="1">
    <source>
        <dbReference type="ARBA" id="ARBA00010396"/>
    </source>
</evidence>
<feature type="binding site" evidence="6">
    <location>
        <position position="73"/>
    </location>
    <ligand>
        <name>S-adenosyl-L-methionine</name>
        <dbReference type="ChEBI" id="CHEBI:59789"/>
    </ligand>
</feature>
<dbReference type="EMBL" id="CAAHFG010000001">
    <property type="protein sequence ID" value="VGO11949.1"/>
    <property type="molecule type" value="Genomic_DNA"/>
</dbReference>
<dbReference type="AlphaFoldDB" id="A0A6C2TWF7"/>
<keyword evidence="6" id="KW-0963">Cytoplasm</keyword>
<keyword evidence="2 6" id="KW-0698">rRNA processing</keyword>
<dbReference type="SUPFAM" id="SSF53335">
    <property type="entry name" value="S-adenosyl-L-methionine-dependent methyltransferases"/>
    <property type="match status" value="1"/>
</dbReference>
<keyword evidence="5 6" id="KW-0949">S-adenosyl-L-methionine</keyword>
<comment type="function">
    <text evidence="6">Specifically methylates the N4 position of cytidine in position 1402 (C1402) of 16S rRNA.</text>
</comment>
<feature type="binding site" evidence="6">
    <location>
        <position position="45"/>
    </location>
    <ligand>
        <name>S-adenosyl-L-methionine</name>
        <dbReference type="ChEBI" id="CHEBI:59789"/>
    </ligand>
</feature>
<dbReference type="GO" id="GO:0071424">
    <property type="term" value="F:rRNA (cytosine-N4-)-methyltransferase activity"/>
    <property type="evidence" value="ECO:0007669"/>
    <property type="project" value="UniProtKB-UniRule"/>
</dbReference>
<dbReference type="HAMAP" id="MF_01007">
    <property type="entry name" value="16SrRNA_methyltr_H"/>
    <property type="match status" value="1"/>
</dbReference>
<dbReference type="Gene3D" id="3.40.50.150">
    <property type="entry name" value="Vaccinia Virus protein VP39"/>
    <property type="match status" value="1"/>
</dbReference>
<accession>A0A6C2TWF7</accession>
<keyword evidence="3 6" id="KW-0489">Methyltransferase</keyword>
<evidence type="ECO:0000313" key="7">
    <source>
        <dbReference type="EMBL" id="VGO11949.1"/>
    </source>
</evidence>
<evidence type="ECO:0000256" key="3">
    <source>
        <dbReference type="ARBA" id="ARBA00022603"/>
    </source>
</evidence>
<dbReference type="Gene3D" id="1.10.150.170">
    <property type="entry name" value="Putative methyltransferase TM0872, insert domain"/>
    <property type="match status" value="1"/>
</dbReference>
<organism evidence="7 8">
    <name type="scientific">Pontiella desulfatans</name>
    <dbReference type="NCBI Taxonomy" id="2750659"/>
    <lineage>
        <taxon>Bacteria</taxon>
        <taxon>Pseudomonadati</taxon>
        <taxon>Kiritimatiellota</taxon>
        <taxon>Kiritimatiellia</taxon>
        <taxon>Kiritimatiellales</taxon>
        <taxon>Pontiellaceae</taxon>
        <taxon>Pontiella</taxon>
    </lineage>
</organism>
<dbReference type="GO" id="GO:0070475">
    <property type="term" value="P:rRNA base methylation"/>
    <property type="evidence" value="ECO:0007669"/>
    <property type="project" value="UniProtKB-UniRule"/>
</dbReference>
<dbReference type="InterPro" id="IPR023397">
    <property type="entry name" value="SAM-dep_MeTrfase_MraW_recog"/>
</dbReference>
<dbReference type="NCBIfam" id="TIGR00006">
    <property type="entry name" value="16S rRNA (cytosine(1402)-N(4))-methyltransferase RsmH"/>
    <property type="match status" value="1"/>
</dbReference>
<dbReference type="Pfam" id="PF01795">
    <property type="entry name" value="Methyltransf_5"/>
    <property type="match status" value="1"/>
</dbReference>
<comment type="similarity">
    <text evidence="1 6">Belongs to the methyltransferase superfamily. RsmH family.</text>
</comment>
<proteinExistence type="inferred from homology"/>
<dbReference type="EC" id="2.1.1.199" evidence="6"/>
<dbReference type="Proteomes" id="UP000366872">
    <property type="component" value="Unassembled WGS sequence"/>
</dbReference>
<feature type="binding site" evidence="6">
    <location>
        <position position="101"/>
    </location>
    <ligand>
        <name>S-adenosyl-L-methionine</name>
        <dbReference type="ChEBI" id="CHEBI:59789"/>
    </ligand>
</feature>
<dbReference type="FunFam" id="1.10.150.170:FF:000003">
    <property type="entry name" value="Ribosomal RNA small subunit methyltransferase H"/>
    <property type="match status" value="1"/>
</dbReference>
<dbReference type="PIRSF" id="PIRSF004486">
    <property type="entry name" value="MraW"/>
    <property type="match status" value="1"/>
</dbReference>
<evidence type="ECO:0000256" key="5">
    <source>
        <dbReference type="ARBA" id="ARBA00022691"/>
    </source>
</evidence>
<name>A0A6C2TWF7_PONDE</name>
<dbReference type="PANTHER" id="PTHR11265">
    <property type="entry name" value="S-ADENOSYL-METHYLTRANSFERASE MRAW"/>
    <property type="match status" value="1"/>
</dbReference>
<evidence type="ECO:0000313" key="8">
    <source>
        <dbReference type="Proteomes" id="UP000366872"/>
    </source>
</evidence>
<comment type="catalytic activity">
    <reaction evidence="6">
        <text>cytidine(1402) in 16S rRNA + S-adenosyl-L-methionine = N(4)-methylcytidine(1402) in 16S rRNA + S-adenosyl-L-homocysteine + H(+)</text>
        <dbReference type="Rhea" id="RHEA:42928"/>
        <dbReference type="Rhea" id="RHEA-COMP:10286"/>
        <dbReference type="Rhea" id="RHEA-COMP:10287"/>
        <dbReference type="ChEBI" id="CHEBI:15378"/>
        <dbReference type="ChEBI" id="CHEBI:57856"/>
        <dbReference type="ChEBI" id="CHEBI:59789"/>
        <dbReference type="ChEBI" id="CHEBI:74506"/>
        <dbReference type="ChEBI" id="CHEBI:82748"/>
        <dbReference type="EC" id="2.1.1.199"/>
    </reaction>
</comment>
<feature type="binding site" evidence="6">
    <location>
        <begin position="25"/>
        <end position="27"/>
    </location>
    <ligand>
        <name>S-adenosyl-L-methionine</name>
        <dbReference type="ChEBI" id="CHEBI:59789"/>
    </ligand>
</feature>
<dbReference type="GO" id="GO:0005737">
    <property type="term" value="C:cytoplasm"/>
    <property type="evidence" value="ECO:0007669"/>
    <property type="project" value="UniProtKB-SubCell"/>
</dbReference>
<protein>
    <recommendedName>
        <fullName evidence="6">Ribosomal RNA small subunit methyltransferase H</fullName>
        <ecNumber evidence="6">2.1.1.199</ecNumber>
    </recommendedName>
    <alternativeName>
        <fullName evidence="6">16S rRNA m(4)C1402 methyltransferase</fullName>
    </alternativeName>
    <alternativeName>
        <fullName evidence="6">rRNA (cytosine-N(4)-)-methyltransferase RsmH</fullName>
    </alternativeName>
</protein>
<sequence>MLDECLEALVTDPKGIYVDGTLGNGGHSAAILARLEEGGMLIGFDRDTDAIERVQEKLKTEKGRRVELVHDNYANMAAQLDRLGIDKVDGLLLDLGVSSFQLDLAERGFSFQQDAPMDMRMDRTQGQTAAEVVNAASEQELADLIFRYGEDRASRRIARAIVEARAKLRIETTGQLAAIVERAKGGRKGRKTHPATQTFQALRMAVNDELAGIEQVLETMVDRVKEGGRIVVLTFHSLEDRLVKQFFGAHVPREESLQQGGVRRIYEEPPVKWIWKKPLVATAQEQAVNPRSRSAKLRAVEVGV</sequence>
<comment type="subcellular location">
    <subcellularLocation>
        <location evidence="6">Cytoplasm</location>
    </subcellularLocation>
</comment>
<dbReference type="InterPro" id="IPR029063">
    <property type="entry name" value="SAM-dependent_MTases_sf"/>
</dbReference>
<reference evidence="7 8" key="1">
    <citation type="submission" date="2019-04" db="EMBL/GenBank/DDBJ databases">
        <authorList>
            <person name="Van Vliet M D."/>
        </authorList>
    </citation>
    <scope>NUCLEOTIDE SEQUENCE [LARGE SCALE GENOMIC DNA]</scope>
    <source>
        <strain evidence="7 8">F1</strain>
    </source>
</reference>
<dbReference type="SUPFAM" id="SSF81799">
    <property type="entry name" value="Putative methyltransferase TM0872, insert domain"/>
    <property type="match status" value="1"/>
</dbReference>
<evidence type="ECO:0000256" key="6">
    <source>
        <dbReference type="HAMAP-Rule" id="MF_01007"/>
    </source>
</evidence>
<evidence type="ECO:0000256" key="4">
    <source>
        <dbReference type="ARBA" id="ARBA00022679"/>
    </source>
</evidence>
<feature type="binding site" evidence="6">
    <location>
        <position position="94"/>
    </location>
    <ligand>
        <name>S-adenosyl-L-methionine</name>
        <dbReference type="ChEBI" id="CHEBI:59789"/>
    </ligand>
</feature>
<evidence type="ECO:0000256" key="2">
    <source>
        <dbReference type="ARBA" id="ARBA00022552"/>
    </source>
</evidence>
<dbReference type="PANTHER" id="PTHR11265:SF0">
    <property type="entry name" value="12S RRNA N4-METHYLCYTIDINE METHYLTRANSFERASE"/>
    <property type="match status" value="1"/>
</dbReference>
<dbReference type="InterPro" id="IPR002903">
    <property type="entry name" value="RsmH"/>
</dbReference>
<keyword evidence="8" id="KW-1185">Reference proteome</keyword>